<feature type="region of interest" description="Disordered" evidence="1">
    <location>
        <begin position="160"/>
        <end position="232"/>
    </location>
</feature>
<dbReference type="EMBL" id="JADGJH010000725">
    <property type="protein sequence ID" value="KAJ3123638.1"/>
    <property type="molecule type" value="Genomic_DNA"/>
</dbReference>
<feature type="compositionally biased region" description="Low complexity" evidence="1">
    <location>
        <begin position="385"/>
        <end position="394"/>
    </location>
</feature>
<dbReference type="AlphaFoldDB" id="A0AAD5T728"/>
<dbReference type="Proteomes" id="UP001211907">
    <property type="component" value="Unassembled WGS sequence"/>
</dbReference>
<feature type="compositionally biased region" description="Low complexity" evidence="1">
    <location>
        <begin position="567"/>
        <end position="598"/>
    </location>
</feature>
<name>A0AAD5T728_9FUNG</name>
<protein>
    <submittedName>
        <fullName evidence="2">Uncharacterized protein</fullName>
    </submittedName>
</protein>
<feature type="region of interest" description="Disordered" evidence="1">
    <location>
        <begin position="345"/>
        <end position="398"/>
    </location>
</feature>
<sequence>MEGGRGSMDTVSTARPVLPYSAYSTPSPPPSVASGRTGGSSTRNSKTGIINGFNNNVIVSANSNHSDYSSRSNSRRRAGSDVVGGEPAALDSPPTAVWAATTGRLNSRSSSRASVNNTLGSGTGFLSTLFAARTESMAGGDKNGNGGVMRKMRNFLVRQKPNSDSQANNNSKNTNNDNNNNNNYHNNNNYYASSLSSPTTSSSPVSPAPPLPYQHFHAPDVTGSHHHNLPHSEGTKSVAITIAANNINANASNVGSAANVRSLSPPQPLIALGPRQLMAHIALMSNDNDNDSPSSRHSLSSTNSNDSDSLLPTDSSIESPTAFVVSVVPENLQVLQPDLSPILGFDKNDSQVHPPSPSRSERRVSFASGEIIEQKPVSSGDDKSNNNSENNNESPTFIHKVFNRNKTKRLSIAGNMPASAFPPTTTPAVPSQQKAKRISWSPTFSAHAQLSRPGTPVSPSASQPTVQLKSAVKQQPSERHHLQLPQQQQQQYQHYQHQQPHQQNQQLSRKHATQPNQIHSAVSLPPNFPNIVVGTFDDDAKPLKLIQENLKKKDDFRRSSLDFEPVSGVSSITSSSRSNSAADSGSGSGGIVHSSTGSHSRRGSGSGSGHNEKRVSYVAPLSTSNSHRNSISNSKRNSVVMEISKRNSSNDLAANVSQRSSSTNLFDVSRRTSSASIGSAFLAPQPILVQSVAPPIAGILPIQQQQMYGTQTQILVQQPQVTQAIFGSVQQQQQLPPQKSQIPIYTPFSGLAAPVMFAPQQPLPVAPAAAGFVYYTSGTQLSTQQQHNPNTLIRFSEQEYETSSTLKVAQKVKEDLEARAIAEDLLKQRGEIRRFN</sequence>
<evidence type="ECO:0000313" key="3">
    <source>
        <dbReference type="Proteomes" id="UP001211907"/>
    </source>
</evidence>
<feature type="compositionally biased region" description="Low complexity" evidence="1">
    <location>
        <begin position="285"/>
        <end position="311"/>
    </location>
</feature>
<comment type="caution">
    <text evidence="2">The sequence shown here is derived from an EMBL/GenBank/DDBJ whole genome shotgun (WGS) entry which is preliminary data.</text>
</comment>
<feature type="region of interest" description="Disordered" evidence="1">
    <location>
        <begin position="415"/>
        <end position="528"/>
    </location>
</feature>
<feature type="region of interest" description="Disordered" evidence="1">
    <location>
        <begin position="1"/>
        <end position="49"/>
    </location>
</feature>
<reference evidence="2" key="1">
    <citation type="submission" date="2020-05" db="EMBL/GenBank/DDBJ databases">
        <title>Phylogenomic resolution of chytrid fungi.</title>
        <authorList>
            <person name="Stajich J.E."/>
            <person name="Amses K."/>
            <person name="Simmons R."/>
            <person name="Seto K."/>
            <person name="Myers J."/>
            <person name="Bonds A."/>
            <person name="Quandt C.A."/>
            <person name="Barry K."/>
            <person name="Liu P."/>
            <person name="Grigoriev I."/>
            <person name="Longcore J.E."/>
            <person name="James T.Y."/>
        </authorList>
    </citation>
    <scope>NUCLEOTIDE SEQUENCE</scope>
    <source>
        <strain evidence="2">JEL0513</strain>
    </source>
</reference>
<feature type="region of interest" description="Disordered" evidence="1">
    <location>
        <begin position="565"/>
        <end position="613"/>
    </location>
</feature>
<evidence type="ECO:0000313" key="2">
    <source>
        <dbReference type="EMBL" id="KAJ3123638.1"/>
    </source>
</evidence>
<organism evidence="2 3">
    <name type="scientific">Physocladia obscura</name>
    <dbReference type="NCBI Taxonomy" id="109957"/>
    <lineage>
        <taxon>Eukaryota</taxon>
        <taxon>Fungi</taxon>
        <taxon>Fungi incertae sedis</taxon>
        <taxon>Chytridiomycota</taxon>
        <taxon>Chytridiomycota incertae sedis</taxon>
        <taxon>Chytridiomycetes</taxon>
        <taxon>Chytridiales</taxon>
        <taxon>Chytriomycetaceae</taxon>
        <taxon>Physocladia</taxon>
    </lineage>
</organism>
<accession>A0AAD5T728</accession>
<dbReference type="PANTHER" id="PTHR42264">
    <property type="entry name" value="EPHRIN_REC_LIKE DOMAIN-CONTAINING PROTEIN"/>
    <property type="match status" value="1"/>
</dbReference>
<evidence type="ECO:0000256" key="1">
    <source>
        <dbReference type="SAM" id="MobiDB-lite"/>
    </source>
</evidence>
<feature type="compositionally biased region" description="Low complexity" evidence="1">
    <location>
        <begin position="417"/>
        <end position="430"/>
    </location>
</feature>
<feature type="region of interest" description="Disordered" evidence="1">
    <location>
        <begin position="64"/>
        <end position="93"/>
    </location>
</feature>
<feature type="compositionally biased region" description="Low complexity" evidence="1">
    <location>
        <begin position="483"/>
        <end position="506"/>
    </location>
</feature>
<keyword evidence="3" id="KW-1185">Reference proteome</keyword>
<gene>
    <name evidence="2" type="ORF">HK100_011543</name>
</gene>
<proteinExistence type="predicted"/>
<feature type="region of interest" description="Disordered" evidence="1">
    <location>
        <begin position="285"/>
        <end position="315"/>
    </location>
</feature>
<feature type="compositionally biased region" description="Polar residues" evidence="1">
    <location>
        <begin position="457"/>
        <end position="475"/>
    </location>
</feature>
<feature type="compositionally biased region" description="Low complexity" evidence="1">
    <location>
        <begin position="32"/>
        <end position="49"/>
    </location>
</feature>
<feature type="compositionally biased region" description="Low complexity" evidence="1">
    <location>
        <begin position="168"/>
        <end position="205"/>
    </location>
</feature>